<keyword evidence="4" id="KW-1185">Reference proteome</keyword>
<dbReference type="Gene3D" id="1.20.1050.80">
    <property type="entry name" value="VPS9 domain"/>
    <property type="match status" value="1"/>
</dbReference>
<feature type="compositionally biased region" description="Low complexity" evidence="1">
    <location>
        <begin position="643"/>
        <end position="655"/>
    </location>
</feature>
<sequence>MNFDTDDIIENDVKKPPTSIVINYNDEHSIQSSIAVTTAPAIIDRSSSSSSSSSSLPEDQEEEVDNSISSSSSSSSSSQSLSLNPNSSIDNLDLPGIALLKEIFPQESTETLRELHYQHILLNKTPSSVSSPVSSSVSPTIDAAASKDENDIDIDHACQEQLQLSRQQTSEIRQQYIPTIDLPDDFLRLPKSVAILRQQRQSSNKNKDGHNLPDHRTYEFIHELETRALEEYHLAASHDNEGINISNSITSRKEDCSDASQAQGSLRQGQNNNEEYYTYVVDKDDRWGLGMTLQEVVEEGDHLRHQQRQFKTTTTTFGSGSAHHAIIRYGLMVIGFLPDPKKIQSGEIVSRISQSPAETSGIRCSDVVIGINGTAFLLQVPLLSSSYTVDRQSDEYRIQKEKIVQSIQKSPTPVVVHIRRIKSESTTKSERSASSLLDTVTFDLEEGEIESMFIQPKTSVTYGQQQRQQRFSRQSPIPLLQSSSSSAFFKPSPAQTPSSCSMPSSSVLHPLSIAMAERNLIRSGEDQWRITRRLQQFTERSRQWESSNSLRIAISNGRVRGSSGSSNSLGLAPHFEPNDLPPDMADLIVFAEQKTAETQQYDSVTPENEDKNSVVSQITNDDYIKGCEEVGKSSFLSGDQHSEQSQLQPQPQSYSRAQCTPSTPTLPFDSPLIPMEYLQAFYGIEKAEKIRSNAHYPSSGYESTARRLFRPQQALEGLNKDRCITNKIQTAEDMAWIPLYGIRKSISARIVNSFVEENGRSNIDKTTNNVSRIAYTMWVYDVESGREWYAPIRYWQDFSDLHKAALNLLPPTSNLYKELTNLKFPKEPAIPNNSNDGWGVSVFGNRHSSSLASPMSPLQQRRRQKKNDEFEDARQQTCRLLEELLMELLGIIYTCEPLHPNMAEIALYVQSFLGVDAGLEDGTVSFSDKREFKNMSERIEDETRQLLKRSIQRYSWRVFLLHTMKAIVRDFVDSARARGPKLQDIKCMEAGKESLLKARAMDELAQIRSFLDQLVDLILDGCNDDLLSIAKRREFSPIRKYLVDESYWDRLVREGIREQVEIEVYVSLRSVVSRLLVNGWRHEDMEELRKRPQGMFRIDKISPSHWQSVARILKQGVGMSTLPCVKLRAIVDAAREISQLYEREHGEQALLDANQFLPIFIFCVVRAEMERPCALCFLLQKLCDRINRIGEIGYFLTSFEAAIAHIQEIDLTEDREDMLSFLSVPLTEVSLNDDD</sequence>
<dbReference type="PROSITE" id="PS51205">
    <property type="entry name" value="VPS9"/>
    <property type="match status" value="1"/>
</dbReference>
<feature type="domain" description="VPS9" evidence="2">
    <location>
        <begin position="1079"/>
        <end position="1215"/>
    </location>
</feature>
<dbReference type="Pfam" id="PF02204">
    <property type="entry name" value="VPS9"/>
    <property type="match status" value="1"/>
</dbReference>
<name>A0A1E7FSZ9_9STRA</name>
<gene>
    <name evidence="3" type="ORF">FRACYDRAFT_234859</name>
</gene>
<accession>A0A1E7FSZ9</accession>
<dbReference type="InParanoid" id="A0A1E7FSZ9"/>
<dbReference type="EMBL" id="KV784354">
    <property type="protein sequence ID" value="OEU21234.1"/>
    <property type="molecule type" value="Genomic_DNA"/>
</dbReference>
<feature type="compositionally biased region" description="Polar residues" evidence="1">
    <location>
        <begin position="849"/>
        <end position="859"/>
    </location>
</feature>
<feature type="region of interest" description="Disordered" evidence="1">
    <location>
        <begin position="849"/>
        <end position="870"/>
    </location>
</feature>
<protein>
    <recommendedName>
        <fullName evidence="2">VPS9 domain-containing protein</fullName>
    </recommendedName>
</protein>
<feature type="region of interest" description="Disordered" evidence="1">
    <location>
        <begin position="43"/>
        <end position="85"/>
    </location>
</feature>
<feature type="compositionally biased region" description="Low complexity" evidence="1">
    <location>
        <begin position="67"/>
        <end position="85"/>
    </location>
</feature>
<reference evidence="3 4" key="1">
    <citation type="submission" date="2016-09" db="EMBL/GenBank/DDBJ databases">
        <title>Extensive genetic diversity and differential bi-allelic expression allows diatom success in the polar Southern Ocean.</title>
        <authorList>
            <consortium name="DOE Joint Genome Institute"/>
            <person name="Mock T."/>
            <person name="Otillar R.P."/>
            <person name="Strauss J."/>
            <person name="Dupont C."/>
            <person name="Frickenhaus S."/>
            <person name="Maumus F."/>
            <person name="Mcmullan M."/>
            <person name="Sanges R."/>
            <person name="Schmutz J."/>
            <person name="Toseland A."/>
            <person name="Valas R."/>
            <person name="Veluchamy A."/>
            <person name="Ward B.J."/>
            <person name="Allen A."/>
            <person name="Barry K."/>
            <person name="Falciatore A."/>
            <person name="Ferrante M."/>
            <person name="Fortunato A.E."/>
            <person name="Gloeckner G."/>
            <person name="Gruber A."/>
            <person name="Hipkin R."/>
            <person name="Janech M."/>
            <person name="Kroth P."/>
            <person name="Leese F."/>
            <person name="Lindquist E."/>
            <person name="Lyon B.R."/>
            <person name="Martin J."/>
            <person name="Mayer C."/>
            <person name="Parker M."/>
            <person name="Quesneville H."/>
            <person name="Raymond J."/>
            <person name="Uhlig C."/>
            <person name="Valentin K.U."/>
            <person name="Worden A.Z."/>
            <person name="Armbrust E.V."/>
            <person name="Bowler C."/>
            <person name="Green B."/>
            <person name="Moulton V."/>
            <person name="Van Oosterhout C."/>
            <person name="Grigoriev I."/>
        </authorList>
    </citation>
    <scope>NUCLEOTIDE SEQUENCE [LARGE SCALE GENOMIC DNA]</scope>
    <source>
        <strain evidence="3 4">CCMP1102</strain>
    </source>
</reference>
<evidence type="ECO:0000256" key="1">
    <source>
        <dbReference type="SAM" id="MobiDB-lite"/>
    </source>
</evidence>
<evidence type="ECO:0000313" key="4">
    <source>
        <dbReference type="Proteomes" id="UP000095751"/>
    </source>
</evidence>
<proteinExistence type="predicted"/>
<feature type="region of interest" description="Disordered" evidence="1">
    <location>
        <begin position="634"/>
        <end position="666"/>
    </location>
</feature>
<evidence type="ECO:0000259" key="2">
    <source>
        <dbReference type="PROSITE" id="PS51205"/>
    </source>
</evidence>
<feature type="region of interest" description="Disordered" evidence="1">
    <location>
        <begin position="483"/>
        <end position="504"/>
    </location>
</feature>
<dbReference type="Proteomes" id="UP000095751">
    <property type="component" value="Unassembled WGS sequence"/>
</dbReference>
<dbReference type="KEGG" id="fcy:FRACYDRAFT_234859"/>
<feature type="compositionally biased region" description="Polar residues" evidence="1">
    <location>
        <begin position="656"/>
        <end position="665"/>
    </location>
</feature>
<dbReference type="AlphaFoldDB" id="A0A1E7FSZ9"/>
<dbReference type="OrthoDB" id="21085at2759"/>
<evidence type="ECO:0000313" key="3">
    <source>
        <dbReference type="EMBL" id="OEU21234.1"/>
    </source>
</evidence>
<dbReference type="InterPro" id="IPR037191">
    <property type="entry name" value="VPS9_dom_sf"/>
</dbReference>
<dbReference type="SUPFAM" id="SSF109993">
    <property type="entry name" value="VPS9 domain"/>
    <property type="match status" value="1"/>
</dbReference>
<dbReference type="InterPro" id="IPR003123">
    <property type="entry name" value="VPS9"/>
</dbReference>
<feature type="compositionally biased region" description="Low complexity" evidence="1">
    <location>
        <begin position="46"/>
        <end position="55"/>
    </location>
</feature>
<organism evidence="3 4">
    <name type="scientific">Fragilariopsis cylindrus CCMP1102</name>
    <dbReference type="NCBI Taxonomy" id="635003"/>
    <lineage>
        <taxon>Eukaryota</taxon>
        <taxon>Sar</taxon>
        <taxon>Stramenopiles</taxon>
        <taxon>Ochrophyta</taxon>
        <taxon>Bacillariophyta</taxon>
        <taxon>Bacillariophyceae</taxon>
        <taxon>Bacillariophycidae</taxon>
        <taxon>Bacillariales</taxon>
        <taxon>Bacillariaceae</taxon>
        <taxon>Fragilariopsis</taxon>
    </lineage>
</organism>